<evidence type="ECO:0000256" key="1">
    <source>
        <dbReference type="SAM" id="MobiDB-lite"/>
    </source>
</evidence>
<comment type="caution">
    <text evidence="2">The sequence shown here is derived from an EMBL/GenBank/DDBJ whole genome shotgun (WGS) entry which is preliminary data.</text>
</comment>
<feature type="compositionally biased region" description="Low complexity" evidence="1">
    <location>
        <begin position="49"/>
        <end position="68"/>
    </location>
</feature>
<dbReference type="Proteomes" id="UP001221142">
    <property type="component" value="Unassembled WGS sequence"/>
</dbReference>
<reference evidence="2" key="1">
    <citation type="submission" date="2023-03" db="EMBL/GenBank/DDBJ databases">
        <title>Massive genome expansion in bonnet fungi (Mycena s.s.) driven by repeated elements and novel gene families across ecological guilds.</title>
        <authorList>
            <consortium name="Lawrence Berkeley National Laboratory"/>
            <person name="Harder C.B."/>
            <person name="Miyauchi S."/>
            <person name="Viragh M."/>
            <person name="Kuo A."/>
            <person name="Thoen E."/>
            <person name="Andreopoulos B."/>
            <person name="Lu D."/>
            <person name="Skrede I."/>
            <person name="Drula E."/>
            <person name="Henrissat B."/>
            <person name="Morin E."/>
            <person name="Kohler A."/>
            <person name="Barry K."/>
            <person name="LaButti K."/>
            <person name="Morin E."/>
            <person name="Salamov A."/>
            <person name="Lipzen A."/>
            <person name="Mereny Z."/>
            <person name="Hegedus B."/>
            <person name="Baldrian P."/>
            <person name="Stursova M."/>
            <person name="Weitz H."/>
            <person name="Taylor A."/>
            <person name="Grigoriev I.V."/>
            <person name="Nagy L.G."/>
            <person name="Martin F."/>
            <person name="Kauserud H."/>
        </authorList>
    </citation>
    <scope>NUCLEOTIDE SEQUENCE</scope>
    <source>
        <strain evidence="2">9284</strain>
    </source>
</reference>
<gene>
    <name evidence="2" type="ORF">FB45DRAFT_1117393</name>
</gene>
<dbReference type="AlphaFoldDB" id="A0AAD7B820"/>
<feature type="region of interest" description="Disordered" evidence="1">
    <location>
        <begin position="160"/>
        <end position="186"/>
    </location>
</feature>
<sequence length="186" mass="19999">MENVYNAPGALSSSSAPTMENNTSPPYFAKGADGQYHPVWNFPVHDSQPAAPALPAADDGANSGSDTNFDSDSDSDTHSDTNTDTNPNSDTHSDFKPAPIPHKNNGTSGRPAENGKRALNRAQRALCRVLVQKHKISHTAVELLLQQSESLVRKAVANGYTPPDNLQKDPDSGHIPRGFPIRNTIY</sequence>
<evidence type="ECO:0000313" key="2">
    <source>
        <dbReference type="EMBL" id="KAJ7612775.1"/>
    </source>
</evidence>
<proteinExistence type="predicted"/>
<protein>
    <submittedName>
        <fullName evidence="2">Uncharacterized protein</fullName>
    </submittedName>
</protein>
<dbReference type="EMBL" id="JARKIF010000030">
    <property type="protein sequence ID" value="KAJ7612775.1"/>
    <property type="molecule type" value="Genomic_DNA"/>
</dbReference>
<feature type="region of interest" description="Disordered" evidence="1">
    <location>
        <begin position="1"/>
        <end position="115"/>
    </location>
</feature>
<name>A0AAD7B820_9AGAR</name>
<evidence type="ECO:0000313" key="3">
    <source>
        <dbReference type="Proteomes" id="UP001221142"/>
    </source>
</evidence>
<accession>A0AAD7B820</accession>
<keyword evidence="3" id="KW-1185">Reference proteome</keyword>
<organism evidence="2 3">
    <name type="scientific">Roridomyces roridus</name>
    <dbReference type="NCBI Taxonomy" id="1738132"/>
    <lineage>
        <taxon>Eukaryota</taxon>
        <taxon>Fungi</taxon>
        <taxon>Dikarya</taxon>
        <taxon>Basidiomycota</taxon>
        <taxon>Agaricomycotina</taxon>
        <taxon>Agaricomycetes</taxon>
        <taxon>Agaricomycetidae</taxon>
        <taxon>Agaricales</taxon>
        <taxon>Marasmiineae</taxon>
        <taxon>Mycenaceae</taxon>
        <taxon>Roridomyces</taxon>
    </lineage>
</organism>
<feature type="compositionally biased region" description="Polar residues" evidence="1">
    <location>
        <begin position="11"/>
        <end position="25"/>
    </location>
</feature>